<dbReference type="AlphaFoldDB" id="A0A9N7TQ36"/>
<organism evidence="1 2">
    <name type="scientific">Pleuronectes platessa</name>
    <name type="common">European plaice</name>
    <dbReference type="NCBI Taxonomy" id="8262"/>
    <lineage>
        <taxon>Eukaryota</taxon>
        <taxon>Metazoa</taxon>
        <taxon>Chordata</taxon>
        <taxon>Craniata</taxon>
        <taxon>Vertebrata</taxon>
        <taxon>Euteleostomi</taxon>
        <taxon>Actinopterygii</taxon>
        <taxon>Neopterygii</taxon>
        <taxon>Teleostei</taxon>
        <taxon>Neoteleostei</taxon>
        <taxon>Acanthomorphata</taxon>
        <taxon>Carangaria</taxon>
        <taxon>Pleuronectiformes</taxon>
        <taxon>Pleuronectoidei</taxon>
        <taxon>Pleuronectidae</taxon>
        <taxon>Pleuronectes</taxon>
    </lineage>
</organism>
<protein>
    <submittedName>
        <fullName evidence="1">Uncharacterized protein</fullName>
    </submittedName>
</protein>
<reference evidence="1" key="1">
    <citation type="submission" date="2020-03" db="EMBL/GenBank/DDBJ databases">
        <authorList>
            <person name="Weist P."/>
        </authorList>
    </citation>
    <scope>NUCLEOTIDE SEQUENCE</scope>
</reference>
<name>A0A9N7TQ36_PLEPL</name>
<gene>
    <name evidence="1" type="ORF">PLEPLA_LOCUS4803</name>
</gene>
<sequence length="236" mass="26429">MGAWETEEGDLDEFTPVYGQRRRGGRKESVCLPSLAPGYESCGSGSFKSKTLMTHSTTLKRVQGAALSFLTSQDVNTLRGPREINATESLHSGALMGKPDDGETIKRAAILLECISMQQCSPALWNSDSQRERGGGAEIFLRIPGKTTTNQKHHRETGWWRSLRLAHAHQCTAKKTPAQRETRKLNFLEASHWADLSTMKSMQNTMSMCKHGGTDRQMERDWYQRAHLLSTCSIRS</sequence>
<dbReference type="EMBL" id="CADEAL010000237">
    <property type="protein sequence ID" value="CAB1417010.1"/>
    <property type="molecule type" value="Genomic_DNA"/>
</dbReference>
<evidence type="ECO:0000313" key="2">
    <source>
        <dbReference type="Proteomes" id="UP001153269"/>
    </source>
</evidence>
<accession>A0A9N7TQ36</accession>
<dbReference type="Proteomes" id="UP001153269">
    <property type="component" value="Unassembled WGS sequence"/>
</dbReference>
<comment type="caution">
    <text evidence="1">The sequence shown here is derived from an EMBL/GenBank/DDBJ whole genome shotgun (WGS) entry which is preliminary data.</text>
</comment>
<evidence type="ECO:0000313" key="1">
    <source>
        <dbReference type="EMBL" id="CAB1417010.1"/>
    </source>
</evidence>
<keyword evidence="2" id="KW-1185">Reference proteome</keyword>
<proteinExistence type="predicted"/>